<comment type="caution">
    <text evidence="1">The sequence shown here is derived from an EMBL/GenBank/DDBJ whole genome shotgun (WGS) entry which is preliminary data.</text>
</comment>
<dbReference type="AlphaFoldDB" id="A0A9W6CAB5"/>
<keyword evidence="2" id="KW-1185">Reference proteome</keyword>
<name>A0A9W6CAB5_9FIRM</name>
<dbReference type="EMBL" id="BSBO01000063">
    <property type="protein sequence ID" value="GLG06299.1"/>
    <property type="molecule type" value="Genomic_DNA"/>
</dbReference>
<evidence type="ECO:0000313" key="1">
    <source>
        <dbReference type="EMBL" id="GLG06299.1"/>
    </source>
</evidence>
<sequence length="59" mass="6880">MGYAIISDQPFITTKDLSVKKKLSPEARARREFFNSHRFYFETDPSTGKVQLKAEKIEK</sequence>
<proteinExistence type="predicted"/>
<dbReference type="RefSeq" id="WP_281874343.1">
    <property type="nucleotide sequence ID" value="NZ_BSBO01000063.1"/>
</dbReference>
<gene>
    <name evidence="1" type="ORF">Selli1_34730</name>
</gene>
<dbReference type="Proteomes" id="UP001145145">
    <property type="component" value="Unassembled WGS sequence"/>
</dbReference>
<accession>A0A9W6CAB5</accession>
<reference evidence="1 2" key="1">
    <citation type="journal article" date="2023" name="Int. J. Syst. Evol. Microbiol.">
        <title>Sellimonas catena sp. nov., isolated from human faeces.</title>
        <authorList>
            <person name="Hisatomi A."/>
            <person name="Ohkuma M."/>
            <person name="Sakamoto M."/>
        </authorList>
    </citation>
    <scope>NUCLEOTIDE SEQUENCE [LARGE SCALE GENOMIC DNA]</scope>
    <source>
        <strain evidence="1 2">12EGH17</strain>
    </source>
</reference>
<organism evidence="1 2">
    <name type="scientific">Sellimonas catena</name>
    <dbReference type="NCBI Taxonomy" id="2994035"/>
    <lineage>
        <taxon>Bacteria</taxon>
        <taxon>Bacillati</taxon>
        <taxon>Bacillota</taxon>
        <taxon>Clostridia</taxon>
        <taxon>Lachnospirales</taxon>
        <taxon>Lachnospiraceae</taxon>
        <taxon>Sellimonas</taxon>
    </lineage>
</organism>
<evidence type="ECO:0000313" key="2">
    <source>
        <dbReference type="Proteomes" id="UP001145145"/>
    </source>
</evidence>
<protein>
    <submittedName>
        <fullName evidence="1">Uncharacterized protein</fullName>
    </submittedName>
</protein>